<dbReference type="InterPro" id="IPR050699">
    <property type="entry name" value="RNA-DNA_Helicase"/>
</dbReference>
<dbReference type="CDD" id="cd18795">
    <property type="entry name" value="SF2_C_Ski2"/>
    <property type="match status" value="1"/>
</dbReference>
<evidence type="ECO:0000259" key="6">
    <source>
        <dbReference type="PROSITE" id="PS51192"/>
    </source>
</evidence>
<evidence type="ECO:0000313" key="9">
    <source>
        <dbReference type="Proteomes" id="UP000233256"/>
    </source>
</evidence>
<proteinExistence type="predicted"/>
<dbReference type="PROSITE" id="PS51194">
    <property type="entry name" value="HELICASE_CTER"/>
    <property type="match status" value="1"/>
</dbReference>
<dbReference type="PANTHER" id="PTHR12131">
    <property type="entry name" value="ATP-DEPENDENT RNA AND DNA HELICASE"/>
    <property type="match status" value="1"/>
</dbReference>
<dbReference type="PANTHER" id="PTHR12131:SF1">
    <property type="entry name" value="ATP-DEPENDENT RNA HELICASE SUPV3L1, MITOCHONDRIAL-RELATED"/>
    <property type="match status" value="1"/>
</dbReference>
<dbReference type="InterPro" id="IPR012961">
    <property type="entry name" value="Ski2/MTR4_C"/>
</dbReference>
<evidence type="ECO:0000256" key="3">
    <source>
        <dbReference type="ARBA" id="ARBA00022806"/>
    </source>
</evidence>
<dbReference type="SMART" id="SM00490">
    <property type="entry name" value="HELICc"/>
    <property type="match status" value="1"/>
</dbReference>
<feature type="region of interest" description="Disordered" evidence="5">
    <location>
        <begin position="228"/>
        <end position="249"/>
    </location>
</feature>
<keyword evidence="4" id="KW-0067">ATP-binding</keyword>
<evidence type="ECO:0000256" key="2">
    <source>
        <dbReference type="ARBA" id="ARBA00022801"/>
    </source>
</evidence>
<dbReference type="EMBL" id="PGXC01000003">
    <property type="protein sequence ID" value="PKK91317.1"/>
    <property type="molecule type" value="Genomic_DNA"/>
</dbReference>
<dbReference type="Gene3D" id="3.40.50.300">
    <property type="entry name" value="P-loop containing nucleotide triphosphate hydrolases"/>
    <property type="match status" value="2"/>
</dbReference>
<dbReference type="Gene3D" id="1.10.3380.30">
    <property type="match status" value="1"/>
</dbReference>
<evidence type="ECO:0000256" key="1">
    <source>
        <dbReference type="ARBA" id="ARBA00022741"/>
    </source>
</evidence>
<dbReference type="PROSITE" id="PS51192">
    <property type="entry name" value="HELICASE_ATP_BIND_1"/>
    <property type="match status" value="1"/>
</dbReference>
<name>A0A2N1PSK3_9BACT</name>
<protein>
    <recommendedName>
        <fullName evidence="10">DEAD/DEAH box helicase</fullName>
    </recommendedName>
</protein>
<organism evidence="8 9">
    <name type="scientific">Candidatus Wallbacteria bacterium HGW-Wallbacteria-1</name>
    <dbReference type="NCBI Taxonomy" id="2013854"/>
    <lineage>
        <taxon>Bacteria</taxon>
        <taxon>Candidatus Walliibacteriota</taxon>
    </lineage>
</organism>
<dbReference type="InterPro" id="IPR011545">
    <property type="entry name" value="DEAD/DEAH_box_helicase_dom"/>
</dbReference>
<feature type="domain" description="Helicase C-terminal" evidence="7">
    <location>
        <begin position="257"/>
        <end position="458"/>
    </location>
</feature>
<dbReference type="SMART" id="SM00487">
    <property type="entry name" value="DEXDc"/>
    <property type="match status" value="1"/>
</dbReference>
<evidence type="ECO:0000259" key="7">
    <source>
        <dbReference type="PROSITE" id="PS51194"/>
    </source>
</evidence>
<dbReference type="InterPro" id="IPR027417">
    <property type="entry name" value="P-loop_NTPase"/>
</dbReference>
<dbReference type="GO" id="GO:0004386">
    <property type="term" value="F:helicase activity"/>
    <property type="evidence" value="ECO:0007669"/>
    <property type="project" value="UniProtKB-KW"/>
</dbReference>
<dbReference type="SMART" id="SM01142">
    <property type="entry name" value="DSHCT"/>
    <property type="match status" value="1"/>
</dbReference>
<dbReference type="SUPFAM" id="SSF52540">
    <property type="entry name" value="P-loop containing nucleoside triphosphate hydrolases"/>
    <property type="match status" value="1"/>
</dbReference>
<evidence type="ECO:0000313" key="8">
    <source>
        <dbReference type="EMBL" id="PKK91317.1"/>
    </source>
</evidence>
<evidence type="ECO:0000256" key="5">
    <source>
        <dbReference type="SAM" id="MobiDB-lite"/>
    </source>
</evidence>
<dbReference type="AlphaFoldDB" id="A0A2N1PSK3"/>
<dbReference type="Pfam" id="PF08148">
    <property type="entry name" value="DSHCT"/>
    <property type="match status" value="1"/>
</dbReference>
<dbReference type="InterPro" id="IPR001650">
    <property type="entry name" value="Helicase_C-like"/>
</dbReference>
<sequence length="784" mass="90349">MPLQPRLIRLESEANRTVNETTPLEYNGYKLDSFQQRAIAEIESGNSVIVAAPTGAGKTLIAEYLIEKHLLEGSNIIFTAPIKAITSQKYRDFSERFPGHVGILTGDVVINRDAQVLMMTTEIYRNMLLEGSDFINRVNYVIFDEVHYLSDIERGTVWEESIIFSPDRMRYLCLSATVPNSDELASWISSIKNHRATVIRHNNRPVPLSHYLFIPEARTDIPAERAEEIDTFRESDSGNQNRKRGGRGRRRPSYHLDLIRHVTARGHVPLIFFLFSRAKCFDYAKETARHLDFTTASEKRQIGEIFDDIVRDPTVRALFRTSRMREFLIRGIGVHNAGLFPLLKEAVEVLFCRNLLKVVFCTETFALGINMPARAVAFESLEKYDGIDFRMLKTREYYQMAGRAGRRGLDTAGFVYSIVNPGVTDPEAVKALIFGNVEPLESQFNLSYNTVLNLLKLGQPEKIKHVLKDNFGQYQLDGRIVALRREMEILTAWREGNFCVRGRNIPCREFGKYLKHRKKVLQWFQDVTTEAGRYGGKKLQQKLRKKHSHQLKQKLEIQPCATCPRFEECRVDYDTRYTTLRRLRKVVGSYSERVHQDQYDRSMDFLRELGYIDENMTLTARGELASTIHGYEIVVTELFFAGLFESLAPEELCALITAVVFERRKNDLVNLKIIPGSLFRKFLAIGKEVEELRGIESRHKLSNVKSLDFTMSPIAYFWATEGEFSEIFEYTNLEEGDVIRTLRRAMDLLRQVETSIPDLPALKEKIRSAIRLVKRSVVDPEQDY</sequence>
<keyword evidence="3" id="KW-0347">Helicase</keyword>
<keyword evidence="2" id="KW-0378">Hydrolase</keyword>
<keyword evidence="1" id="KW-0547">Nucleotide-binding</keyword>
<dbReference type="InterPro" id="IPR014001">
    <property type="entry name" value="Helicase_ATP-bd"/>
</dbReference>
<accession>A0A2N1PSK3</accession>
<dbReference type="GO" id="GO:0003676">
    <property type="term" value="F:nucleic acid binding"/>
    <property type="evidence" value="ECO:0007669"/>
    <property type="project" value="InterPro"/>
</dbReference>
<feature type="domain" description="Helicase ATP-binding" evidence="6">
    <location>
        <begin position="39"/>
        <end position="196"/>
    </location>
</feature>
<evidence type="ECO:0000256" key="4">
    <source>
        <dbReference type="ARBA" id="ARBA00022840"/>
    </source>
</evidence>
<evidence type="ECO:0008006" key="10">
    <source>
        <dbReference type="Google" id="ProtNLM"/>
    </source>
</evidence>
<dbReference type="GO" id="GO:0016787">
    <property type="term" value="F:hydrolase activity"/>
    <property type="evidence" value="ECO:0007669"/>
    <property type="project" value="UniProtKB-KW"/>
</dbReference>
<dbReference type="Pfam" id="PF00270">
    <property type="entry name" value="DEAD"/>
    <property type="match status" value="1"/>
</dbReference>
<gene>
    <name evidence="8" type="ORF">CVV64_05990</name>
</gene>
<comment type="caution">
    <text evidence="8">The sequence shown here is derived from an EMBL/GenBank/DDBJ whole genome shotgun (WGS) entry which is preliminary data.</text>
</comment>
<dbReference type="GO" id="GO:0005524">
    <property type="term" value="F:ATP binding"/>
    <property type="evidence" value="ECO:0007669"/>
    <property type="project" value="UniProtKB-KW"/>
</dbReference>
<reference evidence="8 9" key="1">
    <citation type="journal article" date="2017" name="ISME J.">
        <title>Potential for microbial H2 and metal transformations associated with novel bacteria and archaea in deep terrestrial subsurface sediments.</title>
        <authorList>
            <person name="Hernsdorf A.W."/>
            <person name="Amano Y."/>
            <person name="Miyakawa K."/>
            <person name="Ise K."/>
            <person name="Suzuki Y."/>
            <person name="Anantharaman K."/>
            <person name="Probst A."/>
            <person name="Burstein D."/>
            <person name="Thomas B.C."/>
            <person name="Banfield J.F."/>
        </authorList>
    </citation>
    <scope>NUCLEOTIDE SEQUENCE [LARGE SCALE GENOMIC DNA]</scope>
    <source>
        <strain evidence="8">HGW-Wallbacteria-1</strain>
    </source>
</reference>
<dbReference type="Proteomes" id="UP000233256">
    <property type="component" value="Unassembled WGS sequence"/>
</dbReference>